<dbReference type="SUPFAM" id="SSF51230">
    <property type="entry name" value="Single hybrid motif"/>
    <property type="match status" value="1"/>
</dbReference>
<dbReference type="CDD" id="cd06848">
    <property type="entry name" value="GCS_H"/>
    <property type="match status" value="1"/>
</dbReference>
<organism evidence="6 7">
    <name type="scientific">Candidatus Cryptobacteroides merdipullorum</name>
    <dbReference type="NCBI Taxonomy" id="2840771"/>
    <lineage>
        <taxon>Bacteria</taxon>
        <taxon>Pseudomonadati</taxon>
        <taxon>Bacteroidota</taxon>
        <taxon>Bacteroidia</taxon>
        <taxon>Bacteroidales</taxon>
        <taxon>Candidatus Cryptobacteroides</taxon>
    </lineage>
</organism>
<reference evidence="6" key="1">
    <citation type="submission" date="2020-10" db="EMBL/GenBank/DDBJ databases">
        <authorList>
            <person name="Gilroy R."/>
        </authorList>
    </citation>
    <scope>NUCLEOTIDE SEQUENCE</scope>
    <source>
        <strain evidence="6">ChiHecec2B26-709</strain>
    </source>
</reference>
<dbReference type="EMBL" id="DVLC01000128">
    <property type="protein sequence ID" value="HIT47611.1"/>
    <property type="molecule type" value="Genomic_DNA"/>
</dbReference>
<dbReference type="InterPro" id="IPR011053">
    <property type="entry name" value="Single_hybrid_motif"/>
</dbReference>
<evidence type="ECO:0000313" key="6">
    <source>
        <dbReference type="EMBL" id="HIT47611.1"/>
    </source>
</evidence>
<dbReference type="InterPro" id="IPR000089">
    <property type="entry name" value="Biotin_lipoyl"/>
</dbReference>
<dbReference type="Gene3D" id="2.40.50.100">
    <property type="match status" value="1"/>
</dbReference>
<reference evidence="6" key="2">
    <citation type="journal article" date="2021" name="PeerJ">
        <title>Extensive microbial diversity within the chicken gut microbiome revealed by metagenomics and culture.</title>
        <authorList>
            <person name="Gilroy R."/>
            <person name="Ravi A."/>
            <person name="Getino M."/>
            <person name="Pursley I."/>
            <person name="Horton D.L."/>
            <person name="Alikhan N.F."/>
            <person name="Baker D."/>
            <person name="Gharbi K."/>
            <person name="Hall N."/>
            <person name="Watson M."/>
            <person name="Adriaenssens E.M."/>
            <person name="Foster-Nyarko E."/>
            <person name="Jarju S."/>
            <person name="Secka A."/>
            <person name="Antonio M."/>
            <person name="Oren A."/>
            <person name="Chaudhuri R.R."/>
            <person name="La Ragione R."/>
            <person name="Hildebrand F."/>
            <person name="Pallen M.J."/>
        </authorList>
    </citation>
    <scope>NUCLEOTIDE SEQUENCE</scope>
    <source>
        <strain evidence="6">ChiHecec2B26-709</strain>
    </source>
</reference>
<sequence length="125" mass="13441">MSKIVDGLLYSESHEWVKVDGNVAIVGISDHAQNELGDITYVDMPVVDDEVRAGEDFGAVESVKTSSEIIAPVSGKIVACNAELEEHPELINEDAYSAWIVKIEMSDSSELDSLLNASAYGKLVG</sequence>
<keyword evidence="2 3" id="KW-0450">Lipoyl</keyword>
<evidence type="ECO:0000259" key="5">
    <source>
        <dbReference type="PROSITE" id="PS50968"/>
    </source>
</evidence>
<dbReference type="AlphaFoldDB" id="A0A9D1GNW7"/>
<dbReference type="PROSITE" id="PS50968">
    <property type="entry name" value="BIOTINYL_LIPOYL"/>
    <property type="match status" value="1"/>
</dbReference>
<accession>A0A9D1GNW7</accession>
<dbReference type="NCBIfam" id="NF002270">
    <property type="entry name" value="PRK01202.1"/>
    <property type="match status" value="1"/>
</dbReference>
<gene>
    <name evidence="3 6" type="primary">gcvH</name>
    <name evidence="6" type="ORF">IAC35_07125</name>
</gene>
<dbReference type="GO" id="GO:0009249">
    <property type="term" value="P:protein lipoylation"/>
    <property type="evidence" value="ECO:0007669"/>
    <property type="project" value="TreeGrafter"/>
</dbReference>
<evidence type="ECO:0000256" key="4">
    <source>
        <dbReference type="PIRSR" id="PIRSR617453-50"/>
    </source>
</evidence>
<proteinExistence type="inferred from homology"/>
<dbReference type="GO" id="GO:0005960">
    <property type="term" value="C:glycine cleavage complex"/>
    <property type="evidence" value="ECO:0007669"/>
    <property type="project" value="InterPro"/>
</dbReference>
<dbReference type="PROSITE" id="PS00189">
    <property type="entry name" value="LIPOYL"/>
    <property type="match status" value="1"/>
</dbReference>
<comment type="cofactor">
    <cofactor evidence="3">
        <name>(R)-lipoate</name>
        <dbReference type="ChEBI" id="CHEBI:83088"/>
    </cofactor>
    <text evidence="3">Binds 1 lipoyl cofactor covalently.</text>
</comment>
<dbReference type="InterPro" id="IPR033753">
    <property type="entry name" value="GCV_H/Fam206"/>
</dbReference>
<evidence type="ECO:0000256" key="1">
    <source>
        <dbReference type="ARBA" id="ARBA00009249"/>
    </source>
</evidence>
<name>A0A9D1GNW7_9BACT</name>
<dbReference type="GO" id="GO:0019464">
    <property type="term" value="P:glycine decarboxylation via glycine cleavage system"/>
    <property type="evidence" value="ECO:0007669"/>
    <property type="project" value="UniProtKB-UniRule"/>
</dbReference>
<dbReference type="PANTHER" id="PTHR11715:SF3">
    <property type="entry name" value="GLYCINE CLEAVAGE SYSTEM H PROTEIN-RELATED"/>
    <property type="match status" value="1"/>
</dbReference>
<comment type="function">
    <text evidence="3">The glycine cleavage system catalyzes the degradation of glycine. The H protein shuttles the methylamine group of glycine from the P protein to the T protein.</text>
</comment>
<dbReference type="HAMAP" id="MF_00272">
    <property type="entry name" value="GcvH"/>
    <property type="match status" value="1"/>
</dbReference>
<dbReference type="Proteomes" id="UP000886881">
    <property type="component" value="Unassembled WGS sequence"/>
</dbReference>
<dbReference type="PANTHER" id="PTHR11715">
    <property type="entry name" value="GLYCINE CLEAVAGE SYSTEM H PROTEIN"/>
    <property type="match status" value="1"/>
</dbReference>
<dbReference type="Pfam" id="PF01597">
    <property type="entry name" value="GCV_H"/>
    <property type="match status" value="1"/>
</dbReference>
<evidence type="ECO:0000313" key="7">
    <source>
        <dbReference type="Proteomes" id="UP000886881"/>
    </source>
</evidence>
<dbReference type="InterPro" id="IPR003016">
    <property type="entry name" value="2-oxoA_DH_lipoyl-BS"/>
</dbReference>
<feature type="domain" description="Lipoyl-binding" evidence="5">
    <location>
        <begin position="23"/>
        <end position="104"/>
    </location>
</feature>
<comment type="subunit">
    <text evidence="3">The glycine cleavage system is composed of four proteins: P, T, L and H.</text>
</comment>
<protein>
    <recommendedName>
        <fullName evidence="3">Glycine cleavage system H protein</fullName>
    </recommendedName>
</protein>
<comment type="similarity">
    <text evidence="1 3">Belongs to the GcvH family.</text>
</comment>
<evidence type="ECO:0000256" key="2">
    <source>
        <dbReference type="ARBA" id="ARBA00022823"/>
    </source>
</evidence>
<dbReference type="InterPro" id="IPR002930">
    <property type="entry name" value="GCV_H"/>
</dbReference>
<feature type="modified residue" description="N6-lipoyllysine" evidence="3 4">
    <location>
        <position position="64"/>
    </location>
</feature>
<evidence type="ECO:0000256" key="3">
    <source>
        <dbReference type="HAMAP-Rule" id="MF_00272"/>
    </source>
</evidence>
<comment type="caution">
    <text evidence="6">The sequence shown here is derived from an EMBL/GenBank/DDBJ whole genome shotgun (WGS) entry which is preliminary data.</text>
</comment>
<dbReference type="GO" id="GO:0005829">
    <property type="term" value="C:cytosol"/>
    <property type="evidence" value="ECO:0007669"/>
    <property type="project" value="TreeGrafter"/>
</dbReference>
<dbReference type="InterPro" id="IPR017453">
    <property type="entry name" value="GCV_H_sub"/>
</dbReference>
<dbReference type="NCBIfam" id="TIGR00527">
    <property type="entry name" value="gcvH"/>
    <property type="match status" value="1"/>
</dbReference>